<proteinExistence type="predicted"/>
<dbReference type="Pfam" id="PF00581">
    <property type="entry name" value="Rhodanese"/>
    <property type="match status" value="1"/>
</dbReference>
<evidence type="ECO:0000313" key="3">
    <source>
        <dbReference type="EMBL" id="OAQ38331.1"/>
    </source>
</evidence>
<evidence type="ECO:0000259" key="2">
    <source>
        <dbReference type="PROSITE" id="PS50206"/>
    </source>
</evidence>
<dbReference type="RefSeq" id="WP_068823727.1">
    <property type="nucleotide sequence ID" value="NZ_LWHJ01000031.1"/>
</dbReference>
<dbReference type="PROSITE" id="PS50206">
    <property type="entry name" value="RHODANESE_3"/>
    <property type="match status" value="1"/>
</dbReference>
<dbReference type="SUPFAM" id="SSF52821">
    <property type="entry name" value="Rhodanese/Cell cycle control phosphatase"/>
    <property type="match status" value="1"/>
</dbReference>
<keyword evidence="1" id="KW-0732">Signal</keyword>
<name>A0A179DBA5_9SPHI</name>
<evidence type="ECO:0000256" key="1">
    <source>
        <dbReference type="SAM" id="SignalP"/>
    </source>
</evidence>
<keyword evidence="4" id="KW-1185">Reference proteome</keyword>
<comment type="caution">
    <text evidence="3">The sequence shown here is derived from an EMBL/GenBank/DDBJ whole genome shotgun (WGS) entry which is preliminary data.</text>
</comment>
<dbReference type="CDD" id="cd00158">
    <property type="entry name" value="RHOD"/>
    <property type="match status" value="1"/>
</dbReference>
<dbReference type="STRING" id="1826909.A5893_15370"/>
<gene>
    <name evidence="3" type="ORF">A5893_15370</name>
</gene>
<evidence type="ECO:0000313" key="4">
    <source>
        <dbReference type="Proteomes" id="UP000078459"/>
    </source>
</evidence>
<dbReference type="InterPro" id="IPR036873">
    <property type="entry name" value="Rhodanese-like_dom_sf"/>
</dbReference>
<dbReference type="SMART" id="SM00450">
    <property type="entry name" value="RHOD"/>
    <property type="match status" value="1"/>
</dbReference>
<protein>
    <submittedName>
        <fullName evidence="3">Rhodanese</fullName>
    </submittedName>
</protein>
<dbReference type="EMBL" id="LWHJ01000031">
    <property type="protein sequence ID" value="OAQ38331.1"/>
    <property type="molecule type" value="Genomic_DNA"/>
</dbReference>
<dbReference type="GO" id="GO:0003824">
    <property type="term" value="F:catalytic activity"/>
    <property type="evidence" value="ECO:0007669"/>
    <property type="project" value="InterPro"/>
</dbReference>
<dbReference type="AlphaFoldDB" id="A0A179DBA5"/>
<accession>A0A179DBA5</accession>
<sequence length="164" mass="19327">MFKKIWTLILLLSPFAAFSQIKDPEYKEMLDDLYDHSVPLISVDSIKELKNIYFLDSREKDEFEVSHIKNARNVGYIWFDMRKVYDIPKDATIVVYCSVGYRSEKIGEKLLKDGYKNVHNFYGGIFEWVNEGNPVYKSSGVQTSEIHTYNKKWSKWVTRGTKVY</sequence>
<dbReference type="InterPro" id="IPR044684">
    <property type="entry name" value="STR17/STR18/HARC1-like"/>
</dbReference>
<organism evidence="3 4">
    <name type="scientific">Pedobacter psychrophilus</name>
    <dbReference type="NCBI Taxonomy" id="1826909"/>
    <lineage>
        <taxon>Bacteria</taxon>
        <taxon>Pseudomonadati</taxon>
        <taxon>Bacteroidota</taxon>
        <taxon>Sphingobacteriia</taxon>
        <taxon>Sphingobacteriales</taxon>
        <taxon>Sphingobacteriaceae</taxon>
        <taxon>Pedobacter</taxon>
    </lineage>
</organism>
<dbReference type="PANTHER" id="PTHR44542:SF14">
    <property type="entry name" value="PROTEIN HIGH ARSENIC CONTENT 1, MITOCHONDRIAL-RELATED"/>
    <property type="match status" value="1"/>
</dbReference>
<dbReference type="Gene3D" id="3.40.250.10">
    <property type="entry name" value="Rhodanese-like domain"/>
    <property type="match status" value="1"/>
</dbReference>
<feature type="domain" description="Rhodanese" evidence="2">
    <location>
        <begin position="48"/>
        <end position="137"/>
    </location>
</feature>
<dbReference type="PANTHER" id="PTHR44542">
    <property type="entry name" value="THIOSULFATE SULFURTRANSFERASE 18"/>
    <property type="match status" value="1"/>
</dbReference>
<feature type="signal peptide" evidence="1">
    <location>
        <begin position="1"/>
        <end position="19"/>
    </location>
</feature>
<dbReference type="NCBIfam" id="NF045521">
    <property type="entry name" value="rhoda_near_glyco"/>
    <property type="match status" value="1"/>
</dbReference>
<feature type="chain" id="PRO_5008100306" evidence="1">
    <location>
        <begin position="20"/>
        <end position="164"/>
    </location>
</feature>
<dbReference type="InterPro" id="IPR001763">
    <property type="entry name" value="Rhodanese-like_dom"/>
</dbReference>
<dbReference type="Proteomes" id="UP000078459">
    <property type="component" value="Unassembled WGS sequence"/>
</dbReference>
<reference evidence="3 4" key="2">
    <citation type="submission" date="2016-06" db="EMBL/GenBank/DDBJ databases">
        <title>Pedobacter psychrophilus sp. nov., isolated from Antarctic fragmentary rock.</title>
        <authorList>
            <person name="Svec P."/>
        </authorList>
    </citation>
    <scope>NUCLEOTIDE SEQUENCE [LARGE SCALE GENOMIC DNA]</scope>
    <source>
        <strain evidence="3 4">CCM 8644</strain>
    </source>
</reference>
<reference evidence="3 4" key="1">
    <citation type="submission" date="2016-04" db="EMBL/GenBank/DDBJ databases">
        <authorList>
            <person name="Evans L.H."/>
            <person name="Alamgir A."/>
            <person name="Owens N."/>
            <person name="Weber N.D."/>
            <person name="Virtaneva K."/>
            <person name="Barbian K."/>
            <person name="Babar A."/>
            <person name="Rosenke K."/>
        </authorList>
    </citation>
    <scope>NUCLEOTIDE SEQUENCE [LARGE SCALE GENOMIC DNA]</scope>
    <source>
        <strain evidence="3 4">CCM 8644</strain>
    </source>
</reference>